<evidence type="ECO:0000313" key="2">
    <source>
        <dbReference type="Proteomes" id="UP000187429"/>
    </source>
</evidence>
<name>A0A1R1Y714_9FUNG</name>
<comment type="caution">
    <text evidence="1">The sequence shown here is derived from an EMBL/GenBank/DDBJ whole genome shotgun (WGS) entry which is preliminary data.</text>
</comment>
<dbReference type="AlphaFoldDB" id="A0A1R1Y714"/>
<sequence>MVFIIKYDKIKNKRILGDVRFQEELEKSNRSVACYGSIYYDECVDNSYLSDGEKYNHLERFGIVSNVTKNKKGVYSCKLSSLVSHLSKIYLENKEII</sequence>
<proteinExistence type="predicted"/>
<accession>A0A1R1Y714</accession>
<dbReference type="EMBL" id="LSSM01002216">
    <property type="protein sequence ID" value="OMJ22595.1"/>
    <property type="molecule type" value="Genomic_DNA"/>
</dbReference>
<keyword evidence="2" id="KW-1185">Reference proteome</keyword>
<evidence type="ECO:0000313" key="1">
    <source>
        <dbReference type="EMBL" id="OMJ22595.1"/>
    </source>
</evidence>
<reference evidence="2" key="1">
    <citation type="submission" date="2017-01" db="EMBL/GenBank/DDBJ databases">
        <authorList>
            <person name="Wang Y."/>
            <person name="White M."/>
            <person name="Kvist S."/>
            <person name="Moncalvo J.-M."/>
        </authorList>
    </citation>
    <scope>NUCLEOTIDE SEQUENCE [LARGE SCALE GENOMIC DNA]</scope>
    <source>
        <strain evidence="2">ID-206-W2</strain>
    </source>
</reference>
<gene>
    <name evidence="1" type="ORF">AYI69_g5320</name>
</gene>
<dbReference type="Proteomes" id="UP000187429">
    <property type="component" value="Unassembled WGS sequence"/>
</dbReference>
<organism evidence="1 2">
    <name type="scientific">Smittium culicis</name>
    <dbReference type="NCBI Taxonomy" id="133412"/>
    <lineage>
        <taxon>Eukaryota</taxon>
        <taxon>Fungi</taxon>
        <taxon>Fungi incertae sedis</taxon>
        <taxon>Zoopagomycota</taxon>
        <taxon>Kickxellomycotina</taxon>
        <taxon>Harpellomycetes</taxon>
        <taxon>Harpellales</taxon>
        <taxon>Legeriomycetaceae</taxon>
        <taxon>Smittium</taxon>
    </lineage>
</organism>
<protein>
    <submittedName>
        <fullName evidence="1">Uncharacterized protein</fullName>
    </submittedName>
</protein>